<dbReference type="InterPro" id="IPR004182">
    <property type="entry name" value="GRAM"/>
</dbReference>
<feature type="region of interest" description="Disordered" evidence="1">
    <location>
        <begin position="649"/>
        <end position="674"/>
    </location>
</feature>
<feature type="region of interest" description="Disordered" evidence="1">
    <location>
        <begin position="1224"/>
        <end position="1289"/>
    </location>
</feature>
<dbReference type="PANTHER" id="PTHR47219:SF20">
    <property type="entry name" value="TBC1 DOMAIN FAMILY MEMBER 2B"/>
    <property type="match status" value="1"/>
</dbReference>
<feature type="compositionally biased region" description="Basic residues" evidence="1">
    <location>
        <begin position="473"/>
        <end position="491"/>
    </location>
</feature>
<feature type="region of interest" description="Disordered" evidence="1">
    <location>
        <begin position="1323"/>
        <end position="1448"/>
    </location>
</feature>
<gene>
    <name evidence="3" type="ORF">ACA1_288390</name>
</gene>
<dbReference type="SUPFAM" id="SSF47923">
    <property type="entry name" value="Ypt/Rab-GAP domain of gyp1p"/>
    <property type="match status" value="2"/>
</dbReference>
<feature type="region of interest" description="Disordered" evidence="1">
    <location>
        <begin position="433"/>
        <end position="522"/>
    </location>
</feature>
<dbReference type="InterPro" id="IPR050302">
    <property type="entry name" value="Rab_GAP_TBC_domain"/>
</dbReference>
<dbReference type="SMART" id="SM00164">
    <property type="entry name" value="TBC"/>
    <property type="match status" value="1"/>
</dbReference>
<feature type="region of interest" description="Disordered" evidence="1">
    <location>
        <begin position="728"/>
        <end position="747"/>
    </location>
</feature>
<keyword evidence="4" id="KW-1185">Reference proteome</keyword>
<dbReference type="Gene3D" id="2.30.29.30">
    <property type="entry name" value="Pleckstrin-homology domain (PH domain)/Phosphotyrosine-binding domain (PTB)"/>
    <property type="match status" value="2"/>
</dbReference>
<organism evidence="3 4">
    <name type="scientific">Acanthamoeba castellanii (strain ATCC 30010 / Neff)</name>
    <dbReference type="NCBI Taxonomy" id="1257118"/>
    <lineage>
        <taxon>Eukaryota</taxon>
        <taxon>Amoebozoa</taxon>
        <taxon>Discosea</taxon>
        <taxon>Longamoebia</taxon>
        <taxon>Centramoebida</taxon>
        <taxon>Acanthamoebidae</taxon>
        <taxon>Acanthamoeba</taxon>
    </lineage>
</organism>
<feature type="compositionally biased region" description="Low complexity" evidence="1">
    <location>
        <begin position="1323"/>
        <end position="1347"/>
    </location>
</feature>
<evidence type="ECO:0000313" key="4">
    <source>
        <dbReference type="Proteomes" id="UP000011083"/>
    </source>
</evidence>
<dbReference type="GO" id="GO:0005096">
    <property type="term" value="F:GTPase activator activity"/>
    <property type="evidence" value="ECO:0007669"/>
    <property type="project" value="TreeGrafter"/>
</dbReference>
<dbReference type="GeneID" id="14926161"/>
<feature type="domain" description="Rab-GAP TBC" evidence="2">
    <location>
        <begin position="805"/>
        <end position="993"/>
    </location>
</feature>
<dbReference type="InterPro" id="IPR000195">
    <property type="entry name" value="Rab-GAP-TBC_dom"/>
</dbReference>
<dbReference type="InterPro" id="IPR035969">
    <property type="entry name" value="Rab-GAP_TBC_sf"/>
</dbReference>
<dbReference type="GO" id="GO:0031267">
    <property type="term" value="F:small GTPase binding"/>
    <property type="evidence" value="ECO:0007669"/>
    <property type="project" value="TreeGrafter"/>
</dbReference>
<evidence type="ECO:0000259" key="2">
    <source>
        <dbReference type="PROSITE" id="PS50086"/>
    </source>
</evidence>
<dbReference type="Gene3D" id="1.10.8.270">
    <property type="entry name" value="putative rabgap domain of human tbc1 domain family member 14 like domains"/>
    <property type="match status" value="1"/>
</dbReference>
<dbReference type="OrthoDB" id="19040at2759"/>
<dbReference type="Pfam" id="PF02893">
    <property type="entry name" value="GRAM"/>
    <property type="match status" value="1"/>
</dbReference>
<evidence type="ECO:0000313" key="3">
    <source>
        <dbReference type="EMBL" id="ELR25118.1"/>
    </source>
</evidence>
<feature type="compositionally biased region" description="Acidic residues" evidence="1">
    <location>
        <begin position="1412"/>
        <end position="1430"/>
    </location>
</feature>
<dbReference type="Proteomes" id="UP000011083">
    <property type="component" value="Unassembled WGS sequence"/>
</dbReference>
<dbReference type="PANTHER" id="PTHR47219">
    <property type="entry name" value="RAB GTPASE-ACTIVATING PROTEIN 1-LIKE"/>
    <property type="match status" value="1"/>
</dbReference>
<dbReference type="RefSeq" id="XP_004367873.1">
    <property type="nucleotide sequence ID" value="XM_004367816.1"/>
</dbReference>
<dbReference type="Gene3D" id="1.10.472.80">
    <property type="entry name" value="Ypt/Rab-GAP domain of gyp1p, domain 3"/>
    <property type="match status" value="1"/>
</dbReference>
<dbReference type="PROSITE" id="PS50086">
    <property type="entry name" value="TBC_RABGAP"/>
    <property type="match status" value="1"/>
</dbReference>
<feature type="compositionally biased region" description="Low complexity" evidence="1">
    <location>
        <begin position="1092"/>
        <end position="1111"/>
    </location>
</feature>
<dbReference type="KEGG" id="acan:ACA1_288390"/>
<feature type="region of interest" description="Disordered" evidence="1">
    <location>
        <begin position="1092"/>
        <end position="1164"/>
    </location>
</feature>
<dbReference type="FunFam" id="1.10.8.270:FF:000026">
    <property type="entry name" value="TBC (Tre-2/Bub2/Cdc16) domain family"/>
    <property type="match status" value="1"/>
</dbReference>
<proteinExistence type="predicted"/>
<feature type="compositionally biased region" description="Acidic residues" evidence="1">
    <location>
        <begin position="433"/>
        <end position="444"/>
    </location>
</feature>
<name>L8HKE0_ACACF</name>
<dbReference type="EMBL" id="KB007805">
    <property type="protein sequence ID" value="ELR25118.1"/>
    <property type="molecule type" value="Genomic_DNA"/>
</dbReference>
<feature type="compositionally biased region" description="Polar residues" evidence="1">
    <location>
        <begin position="1154"/>
        <end position="1163"/>
    </location>
</feature>
<feature type="compositionally biased region" description="Basic and acidic residues" evidence="1">
    <location>
        <begin position="492"/>
        <end position="522"/>
    </location>
</feature>
<sequence length="1448" mass="161986">MWVEPTARPCKEDPRLWSTLEQNDFFTMQTFLPFLTQRQMAKENAAKQSGSTVEHNRTIFSHFRAERSDADGPHQQDSSAPIDCSVQETQSKPYRIILKIDLFPSVTKALGTSPALASATSHQLQPPHSLTASLSGWISPRRNTTSLPKPTKEDTTKYLVVVAHADKEHRIREHWNWLQTVLVPALAQFDFTTGNADEENEVYQFIVRKISGMATEEDMQLTQSMAEPAQTGSRLYTSDQVVSMKTKKDIRGRAQKEPKERTASNELRRLKRQFKEVVTALEGPWDKEKQSLVAYDSCALARDVKRAGILWITANTLYFSSESCKLLLPVHEILSITRHACAAVIHSPPSTLDESIELCTDNGTIPISPPTTKFVFTDFAGLKADELYNVLEELWEVTLNRIIMHIVAAADEPTFFPAFVCDDDMRQWYAEAELDDGESEESDSVSEKSLETSSSSPSSEETDSSDRHTGERHARKRHTKTKKRRHHHHKMTRDSKRLKSDGDDDDEKKQSQEERRRERRERQAEMLRKFEAELPEADRYTGSRCYLRPMSTDVLAFPTPLTHSSLLEKRQLKQFRSLFRLPRDQSPLDVSDCSVLWMRNKPERHAGKLYITERFVCFHSEYDQQNFVFSLFLGDIDVCKLKDEQSKALVDKKEASAKRNPSPPRKRGLFSFGNSPVSAPDKERTYLVLFVGANKMVFDIHSTDAQPASKRAKSVHRAMSERIVGARNAVPPAPGDHHSVRPTPRKMYPGVDVQLYGNPRHFSDDYLVDQVKQEVLWDEYFTEYGRGKGMLQNRQQLHQLLSNGGVIEHLIGELWQELSGVSMLRALGRGEYHQILATFKAHTSRHIYQIKLDVKRSFPEHGFYRSEEGISKLTRLLTAYSWRNPHIGYTQGMNLISSVLLCFMSEEEAFWVLAYICEVLVPEYYTPGLFGLVVDQRVFDELAKECLPVLYAEMQERETPLVLSSSAWFMALFVGFLPFESLLWMLNLLLFEGPGSGMLFKTGLAILKLKEKEIIANADANPISLAASIQCGDLIHSMRELEEGGALSLERIAALRKKHRCRLVKEMLSASHLTPAMFAYTTATGVAASPSLPTATTASSLPSTPAADADAVSSTPPLPRAGGTGASPSPSPESARRAGGRPPVPRQPIPTLTRAATESNLVSSKEIALRRPALDTGADQKPSLGRLVHTNTGLNMSVLQKRRSLKDSPHLSAGGGVLDALMSSFNKSKNKFGRKKKKSSRRKKKKAEASGRRKSSGRSRGRGDAEESESESETSASESETEELYDGLKPQSLENFLLGKRPDGKFRAPAIRFSESMVNLHSPSMLASSTTASSSSSSNSLFTSSASHQPSAGRRLPAITMTTPATMTTAAADAPQPVAKVGSRLRGMVSRAKDKAKDQVTQRVRARKGHESEDEDSGDSESSSSDDDEERPAPPPRRYPRRMEQVED</sequence>
<evidence type="ECO:0000256" key="1">
    <source>
        <dbReference type="SAM" id="MobiDB-lite"/>
    </source>
</evidence>
<feature type="compositionally biased region" description="Basic residues" evidence="1">
    <location>
        <begin position="1228"/>
        <end position="1260"/>
    </location>
</feature>
<accession>L8HKE0</accession>
<dbReference type="Pfam" id="PF00566">
    <property type="entry name" value="RabGAP-TBC"/>
    <property type="match status" value="1"/>
</dbReference>
<feature type="compositionally biased region" description="Low complexity" evidence="1">
    <location>
        <begin position="1357"/>
        <end position="1375"/>
    </location>
</feature>
<feature type="compositionally biased region" description="Basic and acidic residues" evidence="1">
    <location>
        <begin position="1391"/>
        <end position="1400"/>
    </location>
</feature>
<dbReference type="InterPro" id="IPR011993">
    <property type="entry name" value="PH-like_dom_sf"/>
</dbReference>
<protein>
    <submittedName>
        <fullName evidence="3">TBC domain containing protein</fullName>
    </submittedName>
</protein>
<reference evidence="3 4" key="1">
    <citation type="journal article" date="2013" name="Genome Biol.">
        <title>Genome of Acanthamoeba castellanii highlights extensive lateral gene transfer and early evolution of tyrosine kinase signaling.</title>
        <authorList>
            <person name="Clarke M."/>
            <person name="Lohan A.J."/>
            <person name="Liu B."/>
            <person name="Lagkouvardos I."/>
            <person name="Roy S."/>
            <person name="Zafar N."/>
            <person name="Bertelli C."/>
            <person name="Schilde C."/>
            <person name="Kianianmomeni A."/>
            <person name="Burglin T.R."/>
            <person name="Frech C."/>
            <person name="Turcotte B."/>
            <person name="Kopec K.O."/>
            <person name="Synnott J.M."/>
            <person name="Choo C."/>
            <person name="Paponov I."/>
            <person name="Finkler A."/>
            <person name="Soon Heng Tan C."/>
            <person name="Hutchins A.P."/>
            <person name="Weinmeier T."/>
            <person name="Rattei T."/>
            <person name="Chu J.S."/>
            <person name="Gimenez G."/>
            <person name="Irimia M."/>
            <person name="Rigden D.J."/>
            <person name="Fitzpatrick D.A."/>
            <person name="Lorenzo-Morales J."/>
            <person name="Bateman A."/>
            <person name="Chiu C.H."/>
            <person name="Tang P."/>
            <person name="Hegemann P."/>
            <person name="Fromm H."/>
            <person name="Raoult D."/>
            <person name="Greub G."/>
            <person name="Miranda-Saavedra D."/>
            <person name="Chen N."/>
            <person name="Nash P."/>
            <person name="Ginger M.L."/>
            <person name="Horn M."/>
            <person name="Schaap P."/>
            <person name="Caler L."/>
            <person name="Loftus B."/>
        </authorList>
    </citation>
    <scope>NUCLEOTIDE SEQUENCE [LARGE SCALE GENOMIC DNA]</scope>
    <source>
        <strain evidence="3 4">Neff</strain>
    </source>
</reference>
<dbReference type="VEuPathDB" id="AmoebaDB:ACA1_288390"/>